<feature type="transmembrane region" description="Helical" evidence="1">
    <location>
        <begin position="21"/>
        <end position="38"/>
    </location>
</feature>
<dbReference type="Proteomes" id="UP000004260">
    <property type="component" value="Unassembled WGS sequence"/>
</dbReference>
<name>J0J516_HELPX</name>
<keyword evidence="1" id="KW-1133">Transmembrane helix</keyword>
<evidence type="ECO:0000313" key="3">
    <source>
        <dbReference type="Proteomes" id="UP000004260"/>
    </source>
</evidence>
<proteinExistence type="predicted"/>
<dbReference type="PATRIC" id="fig|992027.3.peg.1627"/>
<sequence length="39" mass="4445">MPMKTPVFWIKGLRNQIPKRLKIGFLLEAISFIGVGGMR</sequence>
<dbReference type="EMBL" id="AKNV01000006">
    <property type="protein sequence ID" value="EJB33030.1"/>
    <property type="molecule type" value="Genomic_DNA"/>
</dbReference>
<dbReference type="AlphaFoldDB" id="J0J516"/>
<comment type="caution">
    <text evidence="2">The sequence shown here is derived from an EMBL/GenBank/DDBJ whole genome shotgun (WGS) entry which is preliminary data.</text>
</comment>
<protein>
    <submittedName>
        <fullName evidence="2">Uncharacterized protein</fullName>
    </submittedName>
</protein>
<organism evidence="2 3">
    <name type="scientific">Helicobacter pylori NQ4053</name>
    <dbReference type="NCBI Taxonomy" id="992027"/>
    <lineage>
        <taxon>Bacteria</taxon>
        <taxon>Pseudomonadati</taxon>
        <taxon>Campylobacterota</taxon>
        <taxon>Epsilonproteobacteria</taxon>
        <taxon>Campylobacterales</taxon>
        <taxon>Helicobacteraceae</taxon>
        <taxon>Helicobacter</taxon>
    </lineage>
</organism>
<keyword evidence="1" id="KW-0472">Membrane</keyword>
<gene>
    <name evidence="2" type="ORF">HPNQ4053_1670</name>
</gene>
<keyword evidence="1" id="KW-0812">Transmembrane</keyword>
<evidence type="ECO:0000256" key="1">
    <source>
        <dbReference type="SAM" id="Phobius"/>
    </source>
</evidence>
<evidence type="ECO:0000313" key="2">
    <source>
        <dbReference type="EMBL" id="EJB33030.1"/>
    </source>
</evidence>
<accession>J0J516</accession>
<reference evidence="2 3" key="1">
    <citation type="journal article" date="2013" name="Pathog. Dis.">
        <title>Genome sequences of 65 Helicobacter pylori strains isolated from asymptomatic individuals and patients with gastric cancer, peptic ulcer disease, or gastritis.</title>
        <authorList>
            <person name="Blanchard T.G."/>
            <person name="Czinn S.J."/>
            <person name="Correa P."/>
            <person name="Nakazawa T."/>
            <person name="Keelan M."/>
            <person name="Morningstar L."/>
            <person name="Santana-Cruz I."/>
            <person name="Maroo A."/>
            <person name="McCracken C."/>
            <person name="Shefchek K."/>
            <person name="Daugherty S."/>
            <person name="Song Y."/>
            <person name="Fraser C.M."/>
            <person name="Fricke W.F."/>
        </authorList>
    </citation>
    <scope>NUCLEOTIDE SEQUENCE [LARGE SCALE GENOMIC DNA]</scope>
    <source>
        <strain evidence="2 3">NQ4053</strain>
    </source>
</reference>